<dbReference type="Proteomes" id="UP001567538">
    <property type="component" value="Unassembled WGS sequence"/>
</dbReference>
<dbReference type="AlphaFoldDB" id="A0ABD1I769"/>
<evidence type="ECO:0000313" key="2">
    <source>
        <dbReference type="Proteomes" id="UP001567538"/>
    </source>
</evidence>
<dbReference type="EMBL" id="JBEAFC010000003">
    <property type="protein sequence ID" value="KAL1564583.1"/>
    <property type="molecule type" value="Genomic_DNA"/>
</dbReference>
<keyword evidence="2" id="KW-1185">Reference proteome</keyword>
<proteinExistence type="predicted"/>
<comment type="caution">
    <text evidence="1">The sequence shown here is derived from an EMBL/GenBank/DDBJ whole genome shotgun (WGS) entry which is preliminary data.</text>
</comment>
<reference evidence="1 2" key="1">
    <citation type="submission" date="2024-06" db="EMBL/GenBank/DDBJ databases">
        <title>A chromosome level genome sequence of Diviner's sage (Salvia divinorum).</title>
        <authorList>
            <person name="Ford S.A."/>
            <person name="Ro D.-K."/>
            <person name="Ness R.W."/>
            <person name="Phillips M.A."/>
        </authorList>
    </citation>
    <scope>NUCLEOTIDE SEQUENCE [LARGE SCALE GENOMIC DNA]</scope>
    <source>
        <strain evidence="1">SAF-2024a</strain>
        <tissue evidence="1">Leaf</tissue>
    </source>
</reference>
<name>A0ABD1I769_SALDI</name>
<evidence type="ECO:0000313" key="1">
    <source>
        <dbReference type="EMBL" id="KAL1564583.1"/>
    </source>
</evidence>
<protein>
    <submittedName>
        <fullName evidence="1">Protein ALP1-like</fullName>
    </submittedName>
</protein>
<accession>A0ABD1I769</accession>
<sequence>MYPDDDLSTNDCQNRSMERIMFTLADSILASIRAQQEQVPRPILRRTYVRREHDVAYQRLFEDYFAEEP</sequence>
<organism evidence="1 2">
    <name type="scientific">Salvia divinorum</name>
    <name type="common">Maria pastora</name>
    <name type="synonym">Diviner's sage</name>
    <dbReference type="NCBI Taxonomy" id="28513"/>
    <lineage>
        <taxon>Eukaryota</taxon>
        <taxon>Viridiplantae</taxon>
        <taxon>Streptophyta</taxon>
        <taxon>Embryophyta</taxon>
        <taxon>Tracheophyta</taxon>
        <taxon>Spermatophyta</taxon>
        <taxon>Magnoliopsida</taxon>
        <taxon>eudicotyledons</taxon>
        <taxon>Gunneridae</taxon>
        <taxon>Pentapetalae</taxon>
        <taxon>asterids</taxon>
        <taxon>lamiids</taxon>
        <taxon>Lamiales</taxon>
        <taxon>Lamiaceae</taxon>
        <taxon>Nepetoideae</taxon>
        <taxon>Mentheae</taxon>
        <taxon>Salviinae</taxon>
        <taxon>Salvia</taxon>
        <taxon>Salvia subgen. Calosphace</taxon>
    </lineage>
</organism>
<gene>
    <name evidence="1" type="ORF">AAHA92_06909</name>
</gene>